<evidence type="ECO:0000256" key="5">
    <source>
        <dbReference type="ARBA" id="ARBA00023054"/>
    </source>
</evidence>
<feature type="region of interest" description="Disordered" evidence="7">
    <location>
        <begin position="600"/>
        <end position="653"/>
    </location>
</feature>
<dbReference type="GO" id="GO:0000776">
    <property type="term" value="C:kinetochore"/>
    <property type="evidence" value="ECO:0007669"/>
    <property type="project" value="TreeGrafter"/>
</dbReference>
<evidence type="ECO:0000256" key="3">
    <source>
        <dbReference type="ARBA" id="ARBA00022490"/>
    </source>
</evidence>
<evidence type="ECO:0000256" key="2">
    <source>
        <dbReference type="ARBA" id="ARBA00007429"/>
    </source>
</evidence>
<feature type="compositionally biased region" description="Low complexity" evidence="7">
    <location>
        <begin position="514"/>
        <end position="545"/>
    </location>
</feature>
<evidence type="ECO:0000313" key="9">
    <source>
        <dbReference type="EMBL" id="KZT75180.1"/>
    </source>
</evidence>
<keyword evidence="4" id="KW-0493">Microtubule</keyword>
<evidence type="ECO:0000256" key="1">
    <source>
        <dbReference type="ARBA" id="ARBA00004245"/>
    </source>
</evidence>
<dbReference type="GO" id="GO:0000132">
    <property type="term" value="P:establishment of mitotic spindle orientation"/>
    <property type="evidence" value="ECO:0007669"/>
    <property type="project" value="TreeGrafter"/>
</dbReference>
<keyword evidence="3" id="KW-0963">Cytoplasm</keyword>
<accession>A0A165UND5</accession>
<feature type="compositionally biased region" description="Polar residues" evidence="7">
    <location>
        <begin position="193"/>
        <end position="218"/>
    </location>
</feature>
<feature type="domain" description="NUDE" evidence="8">
    <location>
        <begin position="133"/>
        <end position="211"/>
    </location>
</feature>
<feature type="region of interest" description="Disordered" evidence="7">
    <location>
        <begin position="279"/>
        <end position="344"/>
    </location>
</feature>
<dbReference type="STRING" id="1314783.A0A165UND5"/>
<dbReference type="Pfam" id="PF04880">
    <property type="entry name" value="NUDE_C"/>
    <property type="match status" value="1"/>
</dbReference>
<dbReference type="Gene3D" id="6.10.250.1080">
    <property type="match status" value="1"/>
</dbReference>
<evidence type="ECO:0000256" key="7">
    <source>
        <dbReference type="SAM" id="MobiDB-lite"/>
    </source>
</evidence>
<gene>
    <name evidence="9" type="ORF">DAEQUDRAFT_720403</name>
</gene>
<feature type="compositionally biased region" description="Low complexity" evidence="7">
    <location>
        <begin position="321"/>
        <end position="330"/>
    </location>
</feature>
<feature type="region of interest" description="Disordered" evidence="7">
    <location>
        <begin position="356"/>
        <end position="567"/>
    </location>
</feature>
<name>A0A165UND5_9APHY</name>
<dbReference type="InterPro" id="IPR006964">
    <property type="entry name" value="NUDE_dom"/>
</dbReference>
<dbReference type="AlphaFoldDB" id="A0A165UND5"/>
<organism evidence="9 10">
    <name type="scientific">Daedalea quercina L-15889</name>
    <dbReference type="NCBI Taxonomy" id="1314783"/>
    <lineage>
        <taxon>Eukaryota</taxon>
        <taxon>Fungi</taxon>
        <taxon>Dikarya</taxon>
        <taxon>Basidiomycota</taxon>
        <taxon>Agaricomycotina</taxon>
        <taxon>Agaricomycetes</taxon>
        <taxon>Polyporales</taxon>
        <taxon>Fomitopsis</taxon>
    </lineage>
</organism>
<evidence type="ECO:0000256" key="6">
    <source>
        <dbReference type="ARBA" id="ARBA00023212"/>
    </source>
</evidence>
<dbReference type="EMBL" id="KV429032">
    <property type="protein sequence ID" value="KZT75180.1"/>
    <property type="molecule type" value="Genomic_DNA"/>
</dbReference>
<dbReference type="OrthoDB" id="5877028at2759"/>
<keyword evidence="6" id="KW-0206">Cytoskeleton</keyword>
<reference evidence="9 10" key="1">
    <citation type="journal article" date="2016" name="Mol. Biol. Evol.">
        <title>Comparative Genomics of Early-Diverging Mushroom-Forming Fungi Provides Insights into the Origins of Lignocellulose Decay Capabilities.</title>
        <authorList>
            <person name="Nagy L.G."/>
            <person name="Riley R."/>
            <person name="Tritt A."/>
            <person name="Adam C."/>
            <person name="Daum C."/>
            <person name="Floudas D."/>
            <person name="Sun H."/>
            <person name="Yadav J.S."/>
            <person name="Pangilinan J."/>
            <person name="Larsson K.H."/>
            <person name="Matsuura K."/>
            <person name="Barry K."/>
            <person name="Labutti K."/>
            <person name="Kuo R."/>
            <person name="Ohm R.A."/>
            <person name="Bhattacharya S.S."/>
            <person name="Shirouzu T."/>
            <person name="Yoshinaga Y."/>
            <person name="Martin F.M."/>
            <person name="Grigoriev I.V."/>
            <person name="Hibbett D.S."/>
        </authorList>
    </citation>
    <scope>NUCLEOTIDE SEQUENCE [LARGE SCALE GENOMIC DNA]</scope>
    <source>
        <strain evidence="9 10">L-15889</strain>
    </source>
</reference>
<evidence type="ECO:0000259" key="8">
    <source>
        <dbReference type="Pfam" id="PF04880"/>
    </source>
</evidence>
<feature type="region of interest" description="Disordered" evidence="7">
    <location>
        <begin position="190"/>
        <end position="266"/>
    </location>
</feature>
<proteinExistence type="inferred from homology"/>
<feature type="compositionally biased region" description="Basic and acidic residues" evidence="7">
    <location>
        <begin position="449"/>
        <end position="459"/>
    </location>
</feature>
<sequence>MASLDDNAFNFSSSTDWKAKYMEVADMLAETRTELDDFHASSKELEEELERELERTEKAQQDLKVKVARAEHERDEWKSKFMSLQTTHNTTTTSLQRELDTLRAEHQKIKVQLRELEMGNDDLERNERAISSSLADVESKYSRALEEKILLEHELLDKANVEEECQRLKDELRDANEEINIMKDQLATVQLRPHTTTDTESSARSVTSTAPSSVSDDNLLSVETPADLCLADLSPDSESPIKETQTPKLTTPRPIRSPTIHGVAPSPLLYKSNLRVSRLATPPTSSSPSLARSSTVPSLSTPSRLAPRTPISRPTVNRNVSSLSSTSTSSGVPGTASRSKGVQMVSEMRARVKVLEQKIHTRVPRLRMGSTTSRTVAMPPPPPPKAGPSSVSVSPAPSTSSTRSASNDERVTQSKLRRPSFDSEGDRKRTSGGDSSGWVLIMDDTPSPAKDKDKERWRTSDSSPAAPSSFRPLPATPHDSPSPTSIPRAPSSLSHSTMPSGIRRPQSRVSEGRSSVSTNATTSTASSIPTPSSRPTTPTYLPLPTYGGSGHGLKLSTGPGSGAYQLKRSSLGAPLKSSPMASPPLPHANVTVRPMAKSTIANSMSQSRIGKPATHSGGRRSVGDASGDEMLTVRDLSRARSGSTAALYGKRGV</sequence>
<dbReference type="GO" id="GO:0007020">
    <property type="term" value="P:microtubule nucleation"/>
    <property type="evidence" value="ECO:0007669"/>
    <property type="project" value="TreeGrafter"/>
</dbReference>
<evidence type="ECO:0000256" key="4">
    <source>
        <dbReference type="ARBA" id="ARBA00022701"/>
    </source>
</evidence>
<dbReference type="PANTHER" id="PTHR10921:SF1">
    <property type="entry name" value="NUCLEAR DISTRIBUTION PROTEIN NUDE HOMOLOG"/>
    <property type="match status" value="1"/>
</dbReference>
<feature type="compositionally biased region" description="Low complexity" evidence="7">
    <location>
        <begin position="387"/>
        <end position="405"/>
    </location>
</feature>
<dbReference type="GO" id="GO:0005871">
    <property type="term" value="C:kinesin complex"/>
    <property type="evidence" value="ECO:0007669"/>
    <property type="project" value="TreeGrafter"/>
</dbReference>
<comment type="similarity">
    <text evidence="2">Belongs to the nudE family.</text>
</comment>
<keyword evidence="5" id="KW-0175">Coiled coil</keyword>
<comment type="subcellular location">
    <subcellularLocation>
        <location evidence="1">Cytoplasm</location>
        <location evidence="1">Cytoskeleton</location>
    </subcellularLocation>
</comment>
<keyword evidence="10" id="KW-1185">Reference proteome</keyword>
<feature type="compositionally biased region" description="Low complexity" evidence="7">
    <location>
        <begin position="279"/>
        <end position="295"/>
    </location>
</feature>
<dbReference type="GO" id="GO:0007059">
    <property type="term" value="P:chromosome segregation"/>
    <property type="evidence" value="ECO:0007669"/>
    <property type="project" value="TreeGrafter"/>
</dbReference>
<dbReference type="InterPro" id="IPR033494">
    <property type="entry name" value="NUDE"/>
</dbReference>
<dbReference type="Proteomes" id="UP000076727">
    <property type="component" value="Unassembled WGS sequence"/>
</dbReference>
<dbReference type="PANTHER" id="PTHR10921">
    <property type="entry name" value="NUCLEAR DISTRIBUTION PROTEIN NUDE HOMOLOG 1"/>
    <property type="match status" value="1"/>
</dbReference>
<protein>
    <recommendedName>
        <fullName evidence="8">NUDE domain-containing protein</fullName>
    </recommendedName>
</protein>
<dbReference type="GO" id="GO:0008017">
    <property type="term" value="F:microtubule binding"/>
    <property type="evidence" value="ECO:0007669"/>
    <property type="project" value="InterPro"/>
</dbReference>
<dbReference type="GO" id="GO:0047496">
    <property type="term" value="P:vesicle transport along microtubule"/>
    <property type="evidence" value="ECO:0007669"/>
    <property type="project" value="TreeGrafter"/>
</dbReference>
<evidence type="ECO:0000313" key="10">
    <source>
        <dbReference type="Proteomes" id="UP000076727"/>
    </source>
</evidence>
<dbReference type="GO" id="GO:0051642">
    <property type="term" value="P:centrosome localization"/>
    <property type="evidence" value="ECO:0007669"/>
    <property type="project" value="TreeGrafter"/>
</dbReference>
<feature type="compositionally biased region" description="Polar residues" evidence="7">
    <location>
        <begin position="479"/>
        <end position="499"/>
    </location>
</feature>
<feature type="compositionally biased region" description="Basic and acidic residues" evidence="7">
    <location>
        <begin position="419"/>
        <end position="431"/>
    </location>
</feature>